<protein>
    <submittedName>
        <fullName evidence="2">Uncharacterized protein</fullName>
    </submittedName>
</protein>
<dbReference type="InterPro" id="IPR011010">
    <property type="entry name" value="DNA_brk_join_enz"/>
</dbReference>
<dbReference type="GO" id="GO:0003677">
    <property type="term" value="F:DNA binding"/>
    <property type="evidence" value="ECO:0007669"/>
    <property type="project" value="UniProtKB-KW"/>
</dbReference>
<proteinExistence type="predicted"/>
<reference evidence="3" key="2">
    <citation type="submission" date="2014-11" db="EMBL/GenBank/DDBJ databases">
        <title>Draft genome sequence of Hydrogenophaga intermedia S1.</title>
        <authorList>
            <person name="Gan H.M."/>
            <person name="Chew T.H."/>
            <person name="Stolz A."/>
        </authorList>
    </citation>
    <scope>NUCLEOTIDE SEQUENCE [LARGE SCALE GENOMIC DNA]</scope>
    <source>
        <strain evidence="3">S1</strain>
    </source>
</reference>
<dbReference type="InterPro" id="IPR010998">
    <property type="entry name" value="Integrase_recombinase_N"/>
</dbReference>
<sequence>MTKRKVFIKTDLSIPRVEHFRSPSGIIVVPSGEIPPANTVVTFSTIGIGTDRFDFREWYGTRIDQVVYACHMQIARFLDDQDSEVTEATVQTYCVRGLRTFFRYLTFLTVATDRDLALADINRQVIDGYLEFLRDAGTETSTQKSTYNALKAVLRALCNRGLIHEIHAGDNATFPRNPFPGVHNNHKTARPLSKADRTAFSRAVKEAVMPIFSNDIEPTSELLAYALLIIALHTGRNTWPLLEMKPDCLRSHPKADTLFLVLYKRRGHSTSKAAIKTEHQVVESLPTVRPTVAALVRRVIELSDRLRNEAPEGFEDRVWLYRMRTGSRGVGHAGAVSVLTEETLSRAVRLLVKRFNLLDADGKPMRINVSRLRKTFVNRIYEILDGDVASTAIAAGDTVNVTMANYLQPGEDSQRNWKFMGSALVQELLTNTLGATERTPVGRCSDNKHGDYAPKKNGSVCMSFLNCLRCRNYVVTGDDLYRLFSFYWRVLRERARIAPERWRRQFAHIVRLIERDVVAIGLARGVFVESIVDRERERARVDPHPFWRGDTIIADLAGTS</sequence>
<gene>
    <name evidence="2" type="ORF">BN948_02046</name>
</gene>
<reference evidence="3" key="1">
    <citation type="submission" date="2014-02" db="EMBL/GenBank/DDBJ databases">
        <authorList>
            <person name="Gan H."/>
        </authorList>
    </citation>
    <scope>NUCLEOTIDE SEQUENCE [LARGE SCALE GENOMIC DNA]</scope>
    <source>
        <strain evidence="3">S1</strain>
    </source>
</reference>
<organism evidence="2 3">
    <name type="scientific">Hydrogenophaga intermedia</name>
    <dbReference type="NCBI Taxonomy" id="65786"/>
    <lineage>
        <taxon>Bacteria</taxon>
        <taxon>Pseudomonadati</taxon>
        <taxon>Pseudomonadota</taxon>
        <taxon>Betaproteobacteria</taxon>
        <taxon>Burkholderiales</taxon>
        <taxon>Comamonadaceae</taxon>
        <taxon>Hydrogenophaga</taxon>
    </lineage>
</organism>
<keyword evidence="3" id="KW-1185">Reference proteome</keyword>
<dbReference type="Proteomes" id="UP000028878">
    <property type="component" value="Unassembled WGS sequence"/>
</dbReference>
<dbReference type="AlphaFoldDB" id="A0A1L1PSQ3"/>
<evidence type="ECO:0000256" key="1">
    <source>
        <dbReference type="ARBA" id="ARBA00023125"/>
    </source>
</evidence>
<name>A0A1L1PSQ3_HYDIT</name>
<accession>A0A1L1PSQ3</accession>
<evidence type="ECO:0000313" key="2">
    <source>
        <dbReference type="EMBL" id="CDN87621.1"/>
    </source>
</evidence>
<keyword evidence="1" id="KW-0238">DNA-binding</keyword>
<dbReference type="Gene3D" id="1.10.150.130">
    <property type="match status" value="1"/>
</dbReference>
<dbReference type="SUPFAM" id="SSF56349">
    <property type="entry name" value="DNA breaking-rejoining enzymes"/>
    <property type="match status" value="1"/>
</dbReference>
<dbReference type="EMBL" id="CCAE010000013">
    <property type="protein sequence ID" value="CDN87621.1"/>
    <property type="molecule type" value="Genomic_DNA"/>
</dbReference>
<evidence type="ECO:0000313" key="3">
    <source>
        <dbReference type="Proteomes" id="UP000028878"/>
    </source>
</evidence>
<dbReference type="RefSeq" id="WP_035621558.1">
    <property type="nucleotide sequence ID" value="NZ_CCAE010000013.1"/>
</dbReference>